<comment type="caution">
    <text evidence="1">The sequence shown here is derived from an EMBL/GenBank/DDBJ whole genome shotgun (WGS) entry which is preliminary data.</text>
</comment>
<reference evidence="1" key="1">
    <citation type="submission" date="2019-08" db="EMBL/GenBank/DDBJ databases">
        <authorList>
            <person name="Kucharzyk K."/>
            <person name="Murdoch R.W."/>
            <person name="Higgins S."/>
            <person name="Loffler F."/>
        </authorList>
    </citation>
    <scope>NUCLEOTIDE SEQUENCE</scope>
</reference>
<organism evidence="1">
    <name type="scientific">bioreactor metagenome</name>
    <dbReference type="NCBI Taxonomy" id="1076179"/>
    <lineage>
        <taxon>unclassified sequences</taxon>
        <taxon>metagenomes</taxon>
        <taxon>ecological metagenomes</taxon>
    </lineage>
</organism>
<dbReference type="AlphaFoldDB" id="A0A645DHE6"/>
<protein>
    <submittedName>
        <fullName evidence="1">Uncharacterized protein</fullName>
    </submittedName>
</protein>
<sequence length="91" mass="10528">MLTLDIAGNLLHRTRTIEGDTSDEIFKTVRFELLQKLSHAAGFQLEHPVRVAGCNHLIHFVIREWDAVKIRHFAPALFNKSERIANDRQRP</sequence>
<name>A0A645DHE6_9ZZZZ</name>
<proteinExistence type="predicted"/>
<evidence type="ECO:0000313" key="1">
    <source>
        <dbReference type="EMBL" id="MPM88671.1"/>
    </source>
</evidence>
<gene>
    <name evidence="1" type="ORF">SDC9_135775</name>
</gene>
<dbReference type="EMBL" id="VSSQ01036247">
    <property type="protein sequence ID" value="MPM88671.1"/>
    <property type="molecule type" value="Genomic_DNA"/>
</dbReference>
<accession>A0A645DHE6</accession>